<name>A0A238HDU6_9BURK</name>
<dbReference type="Proteomes" id="UP000198460">
    <property type="component" value="Unassembled WGS sequence"/>
</dbReference>
<reference evidence="1 2" key="1">
    <citation type="submission" date="2017-04" db="EMBL/GenBank/DDBJ databases">
        <authorList>
            <person name="Afonso C.L."/>
            <person name="Miller P.J."/>
            <person name="Scott M.A."/>
            <person name="Spackman E."/>
            <person name="Goraichik I."/>
            <person name="Dimitrov K.M."/>
            <person name="Suarez D.L."/>
            <person name="Swayne D.E."/>
        </authorList>
    </citation>
    <scope>NUCLEOTIDE SEQUENCE [LARGE SCALE GENOMIC DNA]</scope>
    <source>
        <strain evidence="1">LMG 28154</strain>
    </source>
</reference>
<accession>A0A238HDU6</accession>
<dbReference type="AlphaFoldDB" id="A0A238HDU6"/>
<gene>
    <name evidence="1" type="ORF">BSIN_1181</name>
</gene>
<dbReference type="EMBL" id="FXAN01000126">
    <property type="protein sequence ID" value="SMG03087.1"/>
    <property type="molecule type" value="Genomic_DNA"/>
</dbReference>
<evidence type="ECO:0000313" key="1">
    <source>
        <dbReference type="EMBL" id="SMG03087.1"/>
    </source>
</evidence>
<protein>
    <submittedName>
        <fullName evidence="1">Uncharacterized protein</fullName>
    </submittedName>
</protein>
<evidence type="ECO:0000313" key="2">
    <source>
        <dbReference type="Proteomes" id="UP000198460"/>
    </source>
</evidence>
<proteinExistence type="predicted"/>
<sequence>MRAFADGAQLICGSGAVGARCSNTLRCPAALLPRFAARNSPQPSGAGTRRW</sequence>
<organism evidence="1 2">
    <name type="scientific">Burkholderia singularis</name>
    <dbReference type="NCBI Taxonomy" id="1503053"/>
    <lineage>
        <taxon>Bacteria</taxon>
        <taxon>Pseudomonadati</taxon>
        <taxon>Pseudomonadota</taxon>
        <taxon>Betaproteobacteria</taxon>
        <taxon>Burkholderiales</taxon>
        <taxon>Burkholderiaceae</taxon>
        <taxon>Burkholderia</taxon>
        <taxon>pseudomallei group</taxon>
    </lineage>
</organism>